<evidence type="ECO:0000259" key="2">
    <source>
        <dbReference type="SMART" id="SM00722"/>
    </source>
</evidence>
<feature type="domain" description="Carbohydrate-binding/sugar hydrolysis" evidence="2">
    <location>
        <begin position="192"/>
        <end position="353"/>
    </location>
</feature>
<dbReference type="SUPFAM" id="SSF51126">
    <property type="entry name" value="Pectin lyase-like"/>
    <property type="match status" value="1"/>
</dbReference>
<protein>
    <submittedName>
        <fullName evidence="3">Nitrous oxide reductase family maturation protein NosD</fullName>
    </submittedName>
</protein>
<dbReference type="InterPro" id="IPR007742">
    <property type="entry name" value="NosD_dom"/>
</dbReference>
<dbReference type="NCBIfam" id="TIGR04247">
    <property type="entry name" value="NosD_copper_fam"/>
    <property type="match status" value="1"/>
</dbReference>
<evidence type="ECO:0000313" key="4">
    <source>
        <dbReference type="Proteomes" id="UP000294662"/>
    </source>
</evidence>
<sequence length="443" mass="47295">MLRSLILVLSLLTALPLWAAEVQVLPGTGSLAKAIAGASPGDVLKLEPGRYEGGVVIDRPLTLTGGGAALIDGLGAGTVVTIDAPDVAVRGMTVTGSGMDSAALDAGIKILKKADRAVVEDNRLLGNLHGVDVHGGRDAQVRDNIIEGTRNPRMNDRGNGIYVWNAPGTLVEGNSVRWGRDGIFSNASRTGTYRNNLFRDLRFAVHYMYTNDSEVSGNVSIGNHLGYAIMFSNKVVVKDNLSLSDISHGVMLNYANNADVSGNLVRGGANRCTFIYNAHKNLIYGNRFEGCNIGIHFTAGSERNALTGNAFIGNRTQVKYVGTRDVEWSFEGRGNYWSDHPGFDLDGDGIADSPFRPNDLMDHILWSQPAASLLTGAPAVQLIRWAQASFPATLPGGVVDSAPLMTAPTIAVPSEYTVMEAEAVARRNESGLDDIDVDDFTSH</sequence>
<dbReference type="InterPro" id="IPR006626">
    <property type="entry name" value="PbH1"/>
</dbReference>
<dbReference type="OrthoDB" id="9767990at2"/>
<comment type="caution">
    <text evidence="3">The sequence shown here is derived from an EMBL/GenBank/DDBJ whole genome shotgun (WGS) entry which is preliminary data.</text>
</comment>
<name>A0A4R5ET76_9RHOB</name>
<feature type="signal peptide" evidence="1">
    <location>
        <begin position="1"/>
        <end position="19"/>
    </location>
</feature>
<dbReference type="EMBL" id="SMFP01000006">
    <property type="protein sequence ID" value="TDE37963.1"/>
    <property type="molecule type" value="Genomic_DNA"/>
</dbReference>
<evidence type="ECO:0000256" key="1">
    <source>
        <dbReference type="SAM" id="SignalP"/>
    </source>
</evidence>
<dbReference type="SMART" id="SM00710">
    <property type="entry name" value="PbH1"/>
    <property type="match status" value="9"/>
</dbReference>
<accession>A0A4R5ET76</accession>
<dbReference type="AlphaFoldDB" id="A0A4R5ET76"/>
<dbReference type="RefSeq" id="WP_132829263.1">
    <property type="nucleotide sequence ID" value="NZ_SMFP01000006.1"/>
</dbReference>
<dbReference type="InterPro" id="IPR026464">
    <property type="entry name" value="NosD_copper_fam"/>
</dbReference>
<keyword evidence="4" id="KW-1185">Reference proteome</keyword>
<feature type="domain" description="Carbohydrate-binding/sugar hydrolysis" evidence="2">
    <location>
        <begin position="38"/>
        <end position="186"/>
    </location>
</feature>
<dbReference type="InterPro" id="IPR006633">
    <property type="entry name" value="Carb-bd_sugar_hydrolysis-dom"/>
</dbReference>
<gene>
    <name evidence="3" type="primary">nosD</name>
    <name evidence="3" type="ORF">E1B25_11100</name>
</gene>
<proteinExistence type="predicted"/>
<dbReference type="SMART" id="SM00722">
    <property type="entry name" value="CASH"/>
    <property type="match status" value="2"/>
</dbReference>
<dbReference type="InterPro" id="IPR012334">
    <property type="entry name" value="Pectin_lyas_fold"/>
</dbReference>
<dbReference type="InterPro" id="IPR011050">
    <property type="entry name" value="Pectin_lyase_fold/virulence"/>
</dbReference>
<evidence type="ECO:0000313" key="3">
    <source>
        <dbReference type="EMBL" id="TDE37963.1"/>
    </source>
</evidence>
<dbReference type="Gene3D" id="2.160.20.10">
    <property type="entry name" value="Single-stranded right-handed beta-helix, Pectin lyase-like"/>
    <property type="match status" value="2"/>
</dbReference>
<organism evidence="3 4">
    <name type="scientific">Antarcticimicrobium sediminis</name>
    <dbReference type="NCBI Taxonomy" id="2546227"/>
    <lineage>
        <taxon>Bacteria</taxon>
        <taxon>Pseudomonadati</taxon>
        <taxon>Pseudomonadota</taxon>
        <taxon>Alphaproteobacteria</taxon>
        <taxon>Rhodobacterales</taxon>
        <taxon>Paracoccaceae</taxon>
        <taxon>Antarcticimicrobium</taxon>
    </lineage>
</organism>
<dbReference type="Proteomes" id="UP000294662">
    <property type="component" value="Unassembled WGS sequence"/>
</dbReference>
<keyword evidence="1" id="KW-0732">Signal</keyword>
<feature type="chain" id="PRO_5020855021" evidence="1">
    <location>
        <begin position="20"/>
        <end position="443"/>
    </location>
</feature>
<reference evidence="3 4" key="1">
    <citation type="submission" date="2019-03" db="EMBL/GenBank/DDBJ databases">
        <authorList>
            <person name="Zhang S."/>
        </authorList>
    </citation>
    <scope>NUCLEOTIDE SEQUENCE [LARGE SCALE GENOMIC DNA]</scope>
    <source>
        <strain evidence="3 4">S4J41</strain>
    </source>
</reference>
<dbReference type="Pfam" id="PF05048">
    <property type="entry name" value="NosD"/>
    <property type="match status" value="1"/>
</dbReference>